<protein>
    <recommendedName>
        <fullName evidence="5">NADP-dependent oxidoreductase domain-containing protein</fullName>
    </recommendedName>
</protein>
<feature type="domain" description="TauD/TfdA-like" evidence="3">
    <location>
        <begin position="51"/>
        <end position="346"/>
    </location>
</feature>
<dbReference type="AlphaFoldDB" id="A0A7S1QFZ7"/>
<dbReference type="PRINTS" id="PR00069">
    <property type="entry name" value="ALDKETRDTASE"/>
</dbReference>
<dbReference type="InterPro" id="IPR036812">
    <property type="entry name" value="NAD(P)_OxRdtase_dom_sf"/>
</dbReference>
<gene>
    <name evidence="4" type="ORF">NDES1114_LOCUS23830</name>
</gene>
<dbReference type="SUPFAM" id="SSF51197">
    <property type="entry name" value="Clavaminate synthase-like"/>
    <property type="match status" value="1"/>
</dbReference>
<dbReference type="InterPro" id="IPR042098">
    <property type="entry name" value="TauD-like_sf"/>
</dbReference>
<accession>A0A7S1QFZ7</accession>
<dbReference type="FunFam" id="3.20.20.100:FF:000002">
    <property type="entry name" value="2,5-diketo-D-gluconic acid reductase A"/>
    <property type="match status" value="1"/>
</dbReference>
<evidence type="ECO:0000259" key="3">
    <source>
        <dbReference type="Pfam" id="PF02668"/>
    </source>
</evidence>
<dbReference type="InterPro" id="IPR020471">
    <property type="entry name" value="AKR"/>
</dbReference>
<evidence type="ECO:0008006" key="5">
    <source>
        <dbReference type="Google" id="ProtNLM"/>
    </source>
</evidence>
<dbReference type="Pfam" id="PF00248">
    <property type="entry name" value="Aldo_ket_red"/>
    <property type="match status" value="1"/>
</dbReference>
<evidence type="ECO:0000256" key="1">
    <source>
        <dbReference type="ARBA" id="ARBA00023002"/>
    </source>
</evidence>
<evidence type="ECO:0000313" key="4">
    <source>
        <dbReference type="EMBL" id="CAD9133569.1"/>
    </source>
</evidence>
<dbReference type="PROSITE" id="PS00063">
    <property type="entry name" value="ALDOKETO_REDUCTASE_3"/>
    <property type="match status" value="1"/>
</dbReference>
<dbReference type="Gene3D" id="3.20.20.100">
    <property type="entry name" value="NADP-dependent oxidoreductase domain"/>
    <property type="match status" value="1"/>
</dbReference>
<sequence length="689" mass="75976">MADSDPVVTALTASGFVAVGTDPAQREQQGKPFPLVLVPNPAGKHAAGSNFVLLQEFMRANHEAVRRAASEYGAVLFSGFDVRSGEEWSTLLNSTGIKQMSYVGGAAVRKLIVGCESRPMQDMQVLTTNESPPSQPIPFHHELAQTANPPDHICFYCLHNDAEGGSTPLIRSDFVWEFIVKTHPDFAAKIEALGVKYRKVAPGRDDPSSALGRSWRSMFHVETKEAAEAAMTKEGNTWEWLNDEDDSCRVISPVLPAVRVSSNGAKTFYNQLVAAYTGWVDKRNALKQAVVFADDTPLPDDVVMDIVRFMNANACAYRWSPGRFVIVDNSVAYHSREPFTGRRRIYAAIGQGTKPVAPTGATSATHLSLHTGARMPQVGFGCWKVPKDVCADTIYQAIKAGYRLIDSACDYGNEQQTGAGIRRAIDEGLVKREDLFVVSKLWNTFHRPENVEVGLRKTLADLGLEYVDLYLIHFPIAQKFVPIEARYPPEWIHDPSAAAPRMELDEGVTYQQTWQAMEAAHDAGLAKHIGFCNIGTLQIRQVLQYARVKPAVLQVEMHPQLTQQRLLRMARESGIQVMAFSNLGASSYVELGMAQPAESLLTHEAVAAVAKRVGRTPAQVLLRWGVQRGTVVIPKTSKPERLGENLSLFDFALGDEDMAALDGLNANRRYNDPGHFCEAAFNTFCPIYD</sequence>
<dbReference type="Gene3D" id="3.60.130.10">
    <property type="entry name" value="Clavaminate synthase-like"/>
    <property type="match status" value="1"/>
</dbReference>
<dbReference type="SUPFAM" id="SSF51430">
    <property type="entry name" value="NAD(P)-linked oxidoreductase"/>
    <property type="match status" value="1"/>
</dbReference>
<dbReference type="InterPro" id="IPR018170">
    <property type="entry name" value="Aldo/ket_reductase_CS"/>
</dbReference>
<dbReference type="InterPro" id="IPR023210">
    <property type="entry name" value="NADP_OxRdtase_dom"/>
</dbReference>
<reference evidence="4" key="1">
    <citation type="submission" date="2021-01" db="EMBL/GenBank/DDBJ databases">
        <authorList>
            <person name="Corre E."/>
            <person name="Pelletier E."/>
            <person name="Niang G."/>
            <person name="Scheremetjew M."/>
            <person name="Finn R."/>
            <person name="Kale V."/>
            <person name="Holt S."/>
            <person name="Cochrane G."/>
            <person name="Meng A."/>
            <person name="Brown T."/>
            <person name="Cohen L."/>
        </authorList>
    </citation>
    <scope>NUCLEOTIDE SEQUENCE</scope>
    <source>
        <strain evidence="4">CCAP 1951/1</strain>
    </source>
</reference>
<evidence type="ECO:0000259" key="2">
    <source>
        <dbReference type="Pfam" id="PF00248"/>
    </source>
</evidence>
<keyword evidence="1" id="KW-0560">Oxidoreductase</keyword>
<dbReference type="Pfam" id="PF02668">
    <property type="entry name" value="TauD"/>
    <property type="match status" value="1"/>
</dbReference>
<organism evidence="4">
    <name type="scientific">Neobodo designis</name>
    <name type="common">Flagellated protozoan</name>
    <name type="synonym">Bodo designis</name>
    <dbReference type="NCBI Taxonomy" id="312471"/>
    <lineage>
        <taxon>Eukaryota</taxon>
        <taxon>Discoba</taxon>
        <taxon>Euglenozoa</taxon>
        <taxon>Kinetoplastea</taxon>
        <taxon>Metakinetoplastina</taxon>
        <taxon>Neobodonida</taxon>
        <taxon>Neobodo</taxon>
    </lineage>
</organism>
<feature type="domain" description="NADP-dependent oxidoreductase" evidence="2">
    <location>
        <begin position="381"/>
        <end position="665"/>
    </location>
</feature>
<dbReference type="InterPro" id="IPR003819">
    <property type="entry name" value="TauD/TfdA-like"/>
</dbReference>
<dbReference type="GO" id="GO:0016616">
    <property type="term" value="F:oxidoreductase activity, acting on the CH-OH group of donors, NAD or NADP as acceptor"/>
    <property type="evidence" value="ECO:0007669"/>
    <property type="project" value="UniProtKB-ARBA"/>
</dbReference>
<name>A0A7S1QFZ7_NEODS</name>
<dbReference type="EMBL" id="HBGF01035492">
    <property type="protein sequence ID" value="CAD9133569.1"/>
    <property type="molecule type" value="Transcribed_RNA"/>
</dbReference>
<proteinExistence type="predicted"/>
<dbReference type="PANTHER" id="PTHR11732">
    <property type="entry name" value="ALDO/KETO REDUCTASE"/>
    <property type="match status" value="1"/>
</dbReference>